<proteinExistence type="predicted"/>
<dbReference type="HOGENOM" id="CLU_2696954_0_0_10"/>
<evidence type="ECO:0000313" key="3">
    <source>
        <dbReference type="Proteomes" id="UP000016496"/>
    </source>
</evidence>
<accession>U2DJG7</accession>
<feature type="region of interest" description="Disordered" evidence="1">
    <location>
        <begin position="52"/>
        <end position="73"/>
    </location>
</feature>
<comment type="caution">
    <text evidence="2">The sequence shown here is derived from an EMBL/GenBank/DDBJ whole genome shotgun (WGS) entry which is preliminary data.</text>
</comment>
<dbReference type="EMBL" id="AWSV01000155">
    <property type="protein sequence ID" value="ERI81647.1"/>
    <property type="molecule type" value="Genomic_DNA"/>
</dbReference>
<evidence type="ECO:0000256" key="1">
    <source>
        <dbReference type="SAM" id="MobiDB-lite"/>
    </source>
</evidence>
<organism evidence="2 3">
    <name type="scientific">Bacteroides pyogenes F0041</name>
    <dbReference type="NCBI Taxonomy" id="1321819"/>
    <lineage>
        <taxon>Bacteria</taxon>
        <taxon>Pseudomonadati</taxon>
        <taxon>Bacteroidota</taxon>
        <taxon>Bacteroidia</taxon>
        <taxon>Bacteroidales</taxon>
        <taxon>Bacteroidaceae</taxon>
        <taxon>Bacteroides</taxon>
    </lineage>
</organism>
<sequence>MPRRSMLTFVTLANGDFTGLNICRAEACRREWEARRRRVRKSNVHTFRMSVHGAPHGRAFRAKSNVHTSRIKE</sequence>
<gene>
    <name evidence="2" type="ORF">HMPREF1981_03036</name>
</gene>
<evidence type="ECO:0000313" key="2">
    <source>
        <dbReference type="EMBL" id="ERI81647.1"/>
    </source>
</evidence>
<protein>
    <submittedName>
        <fullName evidence="2">Uncharacterized protein</fullName>
    </submittedName>
</protein>
<name>U2DJG7_9BACE</name>
<dbReference type="AlphaFoldDB" id="U2DJG7"/>
<reference evidence="2 3" key="1">
    <citation type="submission" date="2013-08" db="EMBL/GenBank/DDBJ databases">
        <authorList>
            <person name="Weinstock G."/>
            <person name="Sodergren E."/>
            <person name="Wylie T."/>
            <person name="Fulton L."/>
            <person name="Fulton R."/>
            <person name="Fronick C."/>
            <person name="O'Laughlin M."/>
            <person name="Godfrey J."/>
            <person name="Miner T."/>
            <person name="Herter B."/>
            <person name="Appelbaum E."/>
            <person name="Cordes M."/>
            <person name="Lek S."/>
            <person name="Wollam A."/>
            <person name="Pepin K.H."/>
            <person name="Palsikar V.B."/>
            <person name="Mitreva M."/>
            <person name="Wilson R.K."/>
        </authorList>
    </citation>
    <scope>NUCLEOTIDE SEQUENCE [LARGE SCALE GENOMIC DNA]</scope>
    <source>
        <strain evidence="2 3">F0041</strain>
    </source>
</reference>
<dbReference type="Proteomes" id="UP000016496">
    <property type="component" value="Unassembled WGS sequence"/>
</dbReference>